<organism evidence="1 2">
    <name type="scientific">Pseudomonas phage vB_PseuGesM_254</name>
    <dbReference type="NCBI Taxonomy" id="3092638"/>
    <lineage>
        <taxon>Viruses</taxon>
        <taxon>Duplodnaviria</taxon>
        <taxon>Heunggongvirae</taxon>
        <taxon>Uroviricota</taxon>
        <taxon>Caudoviricetes</taxon>
        <taxon>Vandenendeviridae</taxon>
        <taxon>Chemalvirus</taxon>
        <taxon>Chemalvirus PseuGes254</taxon>
    </lineage>
</organism>
<name>A0AAX4G6V1_9CAUD</name>
<dbReference type="EMBL" id="OR575930">
    <property type="protein sequence ID" value="WOZ57561.1"/>
    <property type="molecule type" value="Genomic_DNA"/>
</dbReference>
<evidence type="ECO:0000313" key="2">
    <source>
        <dbReference type="Proteomes" id="UP001305174"/>
    </source>
</evidence>
<reference evidence="2" key="1">
    <citation type="submission" date="2024-05" db="EMBL/GenBank/DDBJ databases">
        <authorList>
            <person name="Tikunov A.Y."/>
            <person name="Morozova V.V."/>
            <person name="Kozlova Y.N."/>
            <person name="Tikunova N.V."/>
            <person name="Babkin I.V."/>
        </authorList>
    </citation>
    <scope>NUCLEOTIDE SEQUENCE [LARGE SCALE GENOMIC DNA]</scope>
</reference>
<sequence>MSGIKNVGYVIHVTEFESGWGSRPDGYFISLDLVALENKCRQVNDSKGSEFSRADFKDKKMVQLNQETVDKLTDGVVLWTGNNLKNYVEAN</sequence>
<keyword evidence="2" id="KW-1185">Reference proteome</keyword>
<dbReference type="Proteomes" id="UP001305174">
    <property type="component" value="Segment"/>
</dbReference>
<proteinExistence type="predicted"/>
<protein>
    <submittedName>
        <fullName evidence="1">Uncharacterized protein</fullName>
    </submittedName>
</protein>
<accession>A0AAX4G6V1</accession>
<evidence type="ECO:0000313" key="1">
    <source>
        <dbReference type="EMBL" id="WOZ57561.1"/>
    </source>
</evidence>